<dbReference type="InterPro" id="IPR036397">
    <property type="entry name" value="RNaseH_sf"/>
</dbReference>
<dbReference type="SUPFAM" id="SSF53098">
    <property type="entry name" value="Ribonuclease H-like"/>
    <property type="match status" value="1"/>
</dbReference>
<name>A0ABP7VS12_9FLAO</name>
<accession>A0ABP7VS12</accession>
<organism evidence="2 3">
    <name type="scientific">Flavobacterium cheonanense</name>
    <dbReference type="NCBI Taxonomy" id="706183"/>
    <lineage>
        <taxon>Bacteria</taxon>
        <taxon>Pseudomonadati</taxon>
        <taxon>Bacteroidota</taxon>
        <taxon>Flavobacteriia</taxon>
        <taxon>Flavobacteriales</taxon>
        <taxon>Flavobacteriaceae</taxon>
        <taxon>Flavobacterium</taxon>
    </lineage>
</organism>
<dbReference type="Proteomes" id="UP001500367">
    <property type="component" value="Unassembled WGS sequence"/>
</dbReference>
<reference evidence="3" key="1">
    <citation type="journal article" date="2019" name="Int. J. Syst. Evol. Microbiol.">
        <title>The Global Catalogue of Microorganisms (GCM) 10K type strain sequencing project: providing services to taxonomists for standard genome sequencing and annotation.</title>
        <authorList>
            <consortium name="The Broad Institute Genomics Platform"/>
            <consortium name="The Broad Institute Genome Sequencing Center for Infectious Disease"/>
            <person name="Wu L."/>
            <person name="Ma J."/>
        </authorList>
    </citation>
    <scope>NUCLEOTIDE SEQUENCE [LARGE SCALE GENOMIC DNA]</scope>
    <source>
        <strain evidence="3">JCM 17069</strain>
    </source>
</reference>
<evidence type="ECO:0000313" key="2">
    <source>
        <dbReference type="EMBL" id="GAA4073251.1"/>
    </source>
</evidence>
<evidence type="ECO:0000313" key="3">
    <source>
        <dbReference type="Proteomes" id="UP001500367"/>
    </source>
</evidence>
<dbReference type="PANTHER" id="PTHR30231">
    <property type="entry name" value="DNA POLYMERASE III SUBUNIT EPSILON"/>
    <property type="match status" value="1"/>
</dbReference>
<dbReference type="PANTHER" id="PTHR30231:SF41">
    <property type="entry name" value="DNA POLYMERASE III SUBUNIT EPSILON"/>
    <property type="match status" value="1"/>
</dbReference>
<dbReference type="InterPro" id="IPR012337">
    <property type="entry name" value="RNaseH-like_sf"/>
</dbReference>
<dbReference type="RefSeq" id="WP_344816419.1">
    <property type="nucleotide sequence ID" value="NZ_BAABCT010000004.1"/>
</dbReference>
<comment type="caution">
    <text evidence="2">The sequence shown here is derived from an EMBL/GenBank/DDBJ whole genome shotgun (WGS) entry which is preliminary data.</text>
</comment>
<feature type="domain" description="Exonuclease" evidence="1">
    <location>
        <begin position="29"/>
        <end position="197"/>
    </location>
</feature>
<sequence length="198" mass="22750">MLDWLKNINKEYPEFWKTYLSKFDKKSNRYVVLSTETTGLNPKKDVILSFGAVGVVNDNILIGDVFEVVIPQYKFLHDNGLSNDFLLESSQPKLSEIQAIEMFINFIGNATLVGHRIHFDIEMINEALEKSSCGRLKNEALDIEVMYKKLHDINDKNFSLDELSHLFKIAKTERISTTDDAYTIALLFLKLKSRLGLK</sequence>
<dbReference type="InterPro" id="IPR013520">
    <property type="entry name" value="Ribonucl_H"/>
</dbReference>
<evidence type="ECO:0000259" key="1">
    <source>
        <dbReference type="SMART" id="SM00479"/>
    </source>
</evidence>
<proteinExistence type="predicted"/>
<dbReference type="SMART" id="SM00479">
    <property type="entry name" value="EXOIII"/>
    <property type="match status" value="1"/>
</dbReference>
<protein>
    <submittedName>
        <fullName evidence="2">DNA polymerase III subunit epsilon</fullName>
    </submittedName>
</protein>
<dbReference type="Gene3D" id="3.30.420.10">
    <property type="entry name" value="Ribonuclease H-like superfamily/Ribonuclease H"/>
    <property type="match status" value="1"/>
</dbReference>
<gene>
    <name evidence="2" type="ORF">GCM10022389_18420</name>
</gene>
<dbReference type="Pfam" id="PF00929">
    <property type="entry name" value="RNase_T"/>
    <property type="match status" value="1"/>
</dbReference>
<keyword evidence="3" id="KW-1185">Reference proteome</keyword>
<dbReference type="CDD" id="cd06127">
    <property type="entry name" value="DEDDh"/>
    <property type="match status" value="1"/>
</dbReference>
<dbReference type="EMBL" id="BAABCT010000004">
    <property type="protein sequence ID" value="GAA4073251.1"/>
    <property type="molecule type" value="Genomic_DNA"/>
</dbReference>